<name>A0A0P1HIT1_9RHOB</name>
<dbReference type="EMBL" id="CYSR01000004">
    <property type="protein sequence ID" value="CUH98304.1"/>
    <property type="molecule type" value="Genomic_DNA"/>
</dbReference>
<protein>
    <submittedName>
        <fullName evidence="2">Universal stress protein family protein</fullName>
    </submittedName>
</protein>
<gene>
    <name evidence="2" type="ORF">PHA8399_00418</name>
</gene>
<dbReference type="Gene3D" id="3.40.50.12370">
    <property type="match status" value="1"/>
</dbReference>
<dbReference type="CDD" id="cd00293">
    <property type="entry name" value="USP-like"/>
    <property type="match status" value="1"/>
</dbReference>
<reference evidence="2 3" key="1">
    <citation type="submission" date="2015-09" db="EMBL/GenBank/DDBJ databases">
        <authorList>
            <consortium name="Swine Surveillance"/>
        </authorList>
    </citation>
    <scope>NUCLEOTIDE SEQUENCE [LARGE SCALE GENOMIC DNA]</scope>
    <source>
        <strain evidence="2 3">CECT 8399</strain>
    </source>
</reference>
<proteinExistence type="predicted"/>
<dbReference type="RefSeq" id="WP_058284553.1">
    <property type="nucleotide sequence ID" value="NZ_CYSR01000004.1"/>
</dbReference>
<sequence length="276" mass="29396">MTIKSLAVALFSAEDAQRLMPFAADMASRSGAHLTGVMPIEAQVPFAGTEGGLVSYGAAYVPEWQQEEAEAAAKTFEAAAAGRDFPYDLRLQPLGSQSAEEFLLNNVAAADLVIAAQCPPEGARYSQRQLQEQLIRRSGRPVLILPEGWDPAPVGAHILIGWSNTREAVRAAHDARVLAQPGATLSILHVGDGGDGLTCREDMAAAFDRHGHPVTLINRERTAQDTGTMLLKVAVECGADMLAAGAFGHSWAYDFVIGAATRELLAHAKLPVLFSR</sequence>
<dbReference type="STRING" id="1396826.PHA8399_00418"/>
<evidence type="ECO:0000313" key="2">
    <source>
        <dbReference type="EMBL" id="CUH98304.1"/>
    </source>
</evidence>
<evidence type="ECO:0000259" key="1">
    <source>
        <dbReference type="Pfam" id="PF00582"/>
    </source>
</evidence>
<dbReference type="AlphaFoldDB" id="A0A0P1HIT1"/>
<dbReference type="Proteomes" id="UP000051326">
    <property type="component" value="Unassembled WGS sequence"/>
</dbReference>
<evidence type="ECO:0000313" key="3">
    <source>
        <dbReference type="Proteomes" id="UP000051326"/>
    </source>
</evidence>
<dbReference type="InterPro" id="IPR006016">
    <property type="entry name" value="UspA"/>
</dbReference>
<feature type="domain" description="UspA" evidence="1">
    <location>
        <begin position="219"/>
        <end position="274"/>
    </location>
</feature>
<organism evidence="2 3">
    <name type="scientific">Leisingera aquaemixtae</name>
    <dbReference type="NCBI Taxonomy" id="1396826"/>
    <lineage>
        <taxon>Bacteria</taxon>
        <taxon>Pseudomonadati</taxon>
        <taxon>Pseudomonadota</taxon>
        <taxon>Alphaproteobacteria</taxon>
        <taxon>Rhodobacterales</taxon>
        <taxon>Roseobacteraceae</taxon>
        <taxon>Leisingera</taxon>
    </lineage>
</organism>
<dbReference type="SUPFAM" id="SSF52402">
    <property type="entry name" value="Adenine nucleotide alpha hydrolases-like"/>
    <property type="match status" value="2"/>
</dbReference>
<dbReference type="Pfam" id="PF00582">
    <property type="entry name" value="Usp"/>
    <property type="match status" value="1"/>
</dbReference>
<accession>A0A0P1HIT1</accession>